<organism evidence="2 3">
    <name type="scientific">Eumeta variegata</name>
    <name type="common">Bagworm moth</name>
    <name type="synonym">Eumeta japonica</name>
    <dbReference type="NCBI Taxonomy" id="151549"/>
    <lineage>
        <taxon>Eukaryota</taxon>
        <taxon>Metazoa</taxon>
        <taxon>Ecdysozoa</taxon>
        <taxon>Arthropoda</taxon>
        <taxon>Hexapoda</taxon>
        <taxon>Insecta</taxon>
        <taxon>Pterygota</taxon>
        <taxon>Neoptera</taxon>
        <taxon>Endopterygota</taxon>
        <taxon>Lepidoptera</taxon>
        <taxon>Glossata</taxon>
        <taxon>Ditrysia</taxon>
        <taxon>Tineoidea</taxon>
        <taxon>Psychidae</taxon>
        <taxon>Oiketicinae</taxon>
        <taxon>Eumeta</taxon>
    </lineage>
</organism>
<protein>
    <submittedName>
        <fullName evidence="2">Uncharacterized protein</fullName>
    </submittedName>
</protein>
<name>A0A4C1UWB4_EUMVA</name>
<feature type="region of interest" description="Disordered" evidence="1">
    <location>
        <begin position="1"/>
        <end position="30"/>
    </location>
</feature>
<comment type="caution">
    <text evidence="2">The sequence shown here is derived from an EMBL/GenBank/DDBJ whole genome shotgun (WGS) entry which is preliminary data.</text>
</comment>
<dbReference type="Proteomes" id="UP000299102">
    <property type="component" value="Unassembled WGS sequence"/>
</dbReference>
<reference evidence="2 3" key="1">
    <citation type="journal article" date="2019" name="Commun. Biol.">
        <title>The bagworm genome reveals a unique fibroin gene that provides high tensile strength.</title>
        <authorList>
            <person name="Kono N."/>
            <person name="Nakamura H."/>
            <person name="Ohtoshi R."/>
            <person name="Tomita M."/>
            <person name="Numata K."/>
            <person name="Arakawa K."/>
        </authorList>
    </citation>
    <scope>NUCLEOTIDE SEQUENCE [LARGE SCALE GENOMIC DNA]</scope>
</reference>
<sequence length="101" mass="11781">MEQRKRARITAVQAGRERARRRRHPRTRLTPEIGRPTAAATVIMTGDPCFLLRLLAVVLSIFTLNESDERERARRDRVPAVTRNCAQPRVSFHSRMMQRCR</sequence>
<feature type="compositionally biased region" description="Basic residues" evidence="1">
    <location>
        <begin position="18"/>
        <end position="27"/>
    </location>
</feature>
<evidence type="ECO:0000313" key="3">
    <source>
        <dbReference type="Proteomes" id="UP000299102"/>
    </source>
</evidence>
<gene>
    <name evidence="2" type="ORF">EVAR_27920_1</name>
</gene>
<keyword evidence="3" id="KW-1185">Reference proteome</keyword>
<dbReference type="AlphaFoldDB" id="A0A4C1UWB4"/>
<accession>A0A4C1UWB4</accession>
<proteinExistence type="predicted"/>
<evidence type="ECO:0000313" key="2">
    <source>
        <dbReference type="EMBL" id="GBP30306.1"/>
    </source>
</evidence>
<dbReference type="EMBL" id="BGZK01000231">
    <property type="protein sequence ID" value="GBP30306.1"/>
    <property type="molecule type" value="Genomic_DNA"/>
</dbReference>
<evidence type="ECO:0000256" key="1">
    <source>
        <dbReference type="SAM" id="MobiDB-lite"/>
    </source>
</evidence>